<keyword evidence="3" id="KW-1185">Reference proteome</keyword>
<dbReference type="InterPro" id="IPR050177">
    <property type="entry name" value="Lipid_A_modif_metabolic_enz"/>
</dbReference>
<dbReference type="InterPro" id="IPR036291">
    <property type="entry name" value="NAD(P)-bd_dom_sf"/>
</dbReference>
<evidence type="ECO:0000259" key="1">
    <source>
        <dbReference type="Pfam" id="PF01370"/>
    </source>
</evidence>
<dbReference type="RefSeq" id="WP_344822183.1">
    <property type="nucleotide sequence ID" value="NZ_BAABEZ010000002.1"/>
</dbReference>
<gene>
    <name evidence="2" type="ORF">GCM10023092_04160</name>
</gene>
<dbReference type="InterPro" id="IPR001509">
    <property type="entry name" value="Epimerase_deHydtase"/>
</dbReference>
<dbReference type="Pfam" id="PF01370">
    <property type="entry name" value="Epimerase"/>
    <property type="match status" value="1"/>
</dbReference>
<organism evidence="2 3">
    <name type="scientific">Rurimicrobium arvi</name>
    <dbReference type="NCBI Taxonomy" id="2049916"/>
    <lineage>
        <taxon>Bacteria</taxon>
        <taxon>Pseudomonadati</taxon>
        <taxon>Bacteroidota</taxon>
        <taxon>Chitinophagia</taxon>
        <taxon>Chitinophagales</taxon>
        <taxon>Chitinophagaceae</taxon>
        <taxon>Rurimicrobium</taxon>
    </lineage>
</organism>
<dbReference type="SUPFAM" id="SSF51735">
    <property type="entry name" value="NAD(P)-binding Rossmann-fold domains"/>
    <property type="match status" value="1"/>
</dbReference>
<evidence type="ECO:0000313" key="2">
    <source>
        <dbReference type="EMBL" id="GAA4449605.1"/>
    </source>
</evidence>
<reference evidence="3" key="1">
    <citation type="journal article" date="2019" name="Int. J. Syst. Evol. Microbiol.">
        <title>The Global Catalogue of Microorganisms (GCM) 10K type strain sequencing project: providing services to taxonomists for standard genome sequencing and annotation.</title>
        <authorList>
            <consortium name="The Broad Institute Genomics Platform"/>
            <consortium name="The Broad Institute Genome Sequencing Center for Infectious Disease"/>
            <person name="Wu L."/>
            <person name="Ma J."/>
        </authorList>
    </citation>
    <scope>NUCLEOTIDE SEQUENCE [LARGE SCALE GENOMIC DNA]</scope>
    <source>
        <strain evidence="3">JCM 31921</strain>
    </source>
</reference>
<feature type="domain" description="NAD-dependent epimerase/dehydratase" evidence="1">
    <location>
        <begin position="4"/>
        <end position="204"/>
    </location>
</feature>
<dbReference type="PANTHER" id="PTHR43245">
    <property type="entry name" value="BIFUNCTIONAL POLYMYXIN RESISTANCE PROTEIN ARNA"/>
    <property type="match status" value="1"/>
</dbReference>
<protein>
    <submittedName>
        <fullName evidence="2">CDP-paratose synthase</fullName>
    </submittedName>
</protein>
<dbReference type="Gene3D" id="3.40.50.720">
    <property type="entry name" value="NAD(P)-binding Rossmann-like Domain"/>
    <property type="match status" value="1"/>
</dbReference>
<evidence type="ECO:0000313" key="3">
    <source>
        <dbReference type="Proteomes" id="UP001501410"/>
    </source>
</evidence>
<sequence length="292" mass="33085">MSRILLTGATGFLGANLLKRLVTEHDVAILSREVSSFSRISNLSSQIKNYRIESNSIDSIVESFRPEVIIHCATDYGRKAVPPMQIVEANLILPLKLIHAAGQFGVKKFINTDTFLDKGVSHYSLSKRQFLEWFKTYADRMVCVNMVLEHFYGPYDDKTKFVSFVINELLCGKERIPLTPGTQKRNFIFIDDVVEAFMTVLDFPFGQDSGFKEFFIASEQTITIRNLVEHLKHLCKNTNTLLDFGALPFRPNEIMDSSVDISAIKALGWKPAVTLEEGLRYTVESELSDIKT</sequence>
<dbReference type="PANTHER" id="PTHR43245:SF13">
    <property type="entry name" value="UDP-D-APIOSE_UDP-D-XYLOSE SYNTHASE 2"/>
    <property type="match status" value="1"/>
</dbReference>
<comment type="caution">
    <text evidence="2">The sequence shown here is derived from an EMBL/GenBank/DDBJ whole genome shotgun (WGS) entry which is preliminary data.</text>
</comment>
<name>A0ABP8MHP3_9BACT</name>
<proteinExistence type="predicted"/>
<dbReference type="EMBL" id="BAABEZ010000002">
    <property type="protein sequence ID" value="GAA4449605.1"/>
    <property type="molecule type" value="Genomic_DNA"/>
</dbReference>
<accession>A0ABP8MHP3</accession>
<dbReference type="Proteomes" id="UP001501410">
    <property type="component" value="Unassembled WGS sequence"/>
</dbReference>